<evidence type="ECO:0000256" key="1">
    <source>
        <dbReference type="ARBA" id="ARBA00006035"/>
    </source>
</evidence>
<keyword evidence="2" id="KW-0235">DNA replication</keyword>
<dbReference type="KEGG" id="dqu:106743689"/>
<gene>
    <name evidence="6" type="primary">LOC106743689</name>
</gene>
<comment type="similarity">
    <text evidence="1">Belongs to the DNA polymerase delta/II small subunit family.</text>
</comment>
<dbReference type="InterPro" id="IPR024826">
    <property type="entry name" value="DNA_pol_delta/II_ssu"/>
</dbReference>
<keyword evidence="5" id="KW-1185">Reference proteome</keyword>
<reference evidence="6" key="1">
    <citation type="submission" date="2025-08" db="UniProtKB">
        <authorList>
            <consortium name="RefSeq"/>
        </authorList>
    </citation>
    <scope>IDENTIFICATION</scope>
</reference>
<dbReference type="OrthoDB" id="3763at2759"/>
<dbReference type="Pfam" id="PF04042">
    <property type="entry name" value="DNA_pol_E_B"/>
    <property type="match status" value="1"/>
</dbReference>
<dbReference type="RefSeq" id="XP_014473267.1">
    <property type="nucleotide sequence ID" value="XM_014617781.1"/>
</dbReference>
<dbReference type="PANTHER" id="PTHR10416">
    <property type="entry name" value="DNA POLYMERASE DELTA SUBUNIT 2"/>
    <property type="match status" value="1"/>
</dbReference>
<accession>A0A6P3X4U9</accession>
<dbReference type="Pfam" id="PF18018">
    <property type="entry name" value="DNA_pol_D_N"/>
    <property type="match status" value="1"/>
</dbReference>
<dbReference type="GO" id="GO:0043625">
    <property type="term" value="C:delta DNA polymerase complex"/>
    <property type="evidence" value="ECO:0007669"/>
    <property type="project" value="TreeGrafter"/>
</dbReference>
<evidence type="ECO:0000313" key="5">
    <source>
        <dbReference type="Proteomes" id="UP000515204"/>
    </source>
</evidence>
<protein>
    <submittedName>
        <fullName evidence="6">DNA polymerase delta small subunit-like</fullName>
    </submittedName>
</protein>
<evidence type="ECO:0000259" key="4">
    <source>
        <dbReference type="Pfam" id="PF18018"/>
    </source>
</evidence>
<dbReference type="InterPro" id="IPR040663">
    <property type="entry name" value="DNA_pol_D_N"/>
</dbReference>
<evidence type="ECO:0000256" key="2">
    <source>
        <dbReference type="ARBA" id="ARBA00022705"/>
    </source>
</evidence>
<feature type="domain" description="DNA polymerase alpha/delta/epsilon subunit B" evidence="3">
    <location>
        <begin position="193"/>
        <end position="409"/>
    </location>
</feature>
<dbReference type="Gene3D" id="3.60.21.50">
    <property type="match status" value="1"/>
</dbReference>
<evidence type="ECO:0000313" key="6">
    <source>
        <dbReference type="RefSeq" id="XP_014473267.1"/>
    </source>
</evidence>
<organism evidence="5 6">
    <name type="scientific">Dinoponera quadriceps</name>
    <name type="common">South American ant</name>
    <dbReference type="NCBI Taxonomy" id="609295"/>
    <lineage>
        <taxon>Eukaryota</taxon>
        <taxon>Metazoa</taxon>
        <taxon>Ecdysozoa</taxon>
        <taxon>Arthropoda</taxon>
        <taxon>Hexapoda</taxon>
        <taxon>Insecta</taxon>
        <taxon>Pterygota</taxon>
        <taxon>Neoptera</taxon>
        <taxon>Endopterygota</taxon>
        <taxon>Hymenoptera</taxon>
        <taxon>Apocrita</taxon>
        <taxon>Aculeata</taxon>
        <taxon>Formicoidea</taxon>
        <taxon>Formicidae</taxon>
        <taxon>Ponerinae</taxon>
        <taxon>Ponerini</taxon>
        <taxon>Dinoponera</taxon>
    </lineage>
</organism>
<sequence>MVHKINKRAGKLLSEPQEFKRQRTQYEDLTADFKNNLVDFSKQFCHIYAVRLAELKETLIPRVTAKWDNVKILKLAELEDFEGQECVIIGTLYKHQKSKPSILQELSEDHQLTFPEPKSNYCSENDELFLEDEMLRVKLIVDVTELKNYVTGVVCAILGHKEKNGTFAIKKWCFPGCVSKSLSVQKTQSKGKLVFLSGLDLVNSFNSLSLSLLREWICGMAGDPTAQEDVTHVIRVIIAGNTVKTVTKTNTLIGHAEGKAQDTAIVNEVTVATKHMDEFLAEIAKCCCITLMPGQHDPTNAMLPQRPLHPCVLPLTSRYQSFKGATNPWIGKVAERVIMGSSGQPIEDLAKATGATDISSLEWLERTLLWKHMCPTAPDTLPANPYSERDPFIINHCPDIYFVGNTAKFETKLWKGEGNQVVRLICIPQFSSTCTAVTVDIESLDVGFVCFDTKFVGIERR</sequence>
<dbReference type="PANTHER" id="PTHR10416:SF0">
    <property type="entry name" value="DNA POLYMERASE DELTA SUBUNIT 2"/>
    <property type="match status" value="1"/>
</dbReference>
<dbReference type="GO" id="GO:0003677">
    <property type="term" value="F:DNA binding"/>
    <property type="evidence" value="ECO:0007669"/>
    <property type="project" value="InterPro"/>
</dbReference>
<dbReference type="GO" id="GO:0006271">
    <property type="term" value="P:DNA strand elongation involved in DNA replication"/>
    <property type="evidence" value="ECO:0007669"/>
    <property type="project" value="TreeGrafter"/>
</dbReference>
<dbReference type="Proteomes" id="UP000515204">
    <property type="component" value="Unplaced"/>
</dbReference>
<dbReference type="InterPro" id="IPR007185">
    <property type="entry name" value="DNA_pol_a/d/e_bsu"/>
</dbReference>
<dbReference type="GeneID" id="106743689"/>
<proteinExistence type="inferred from homology"/>
<evidence type="ECO:0000259" key="3">
    <source>
        <dbReference type="Pfam" id="PF04042"/>
    </source>
</evidence>
<feature type="domain" description="DNA polymerase delta subunit OB-fold" evidence="4">
    <location>
        <begin position="43"/>
        <end position="172"/>
    </location>
</feature>
<name>A0A6P3X4U9_DINQU</name>
<dbReference type="AlphaFoldDB" id="A0A6P3X4U9"/>